<feature type="domain" description="DRTGG" evidence="1">
    <location>
        <begin position="6"/>
        <end position="105"/>
    </location>
</feature>
<dbReference type="RefSeq" id="WP_213167308.1">
    <property type="nucleotide sequence ID" value="NZ_CP058559.1"/>
</dbReference>
<proteinExistence type="predicted"/>
<evidence type="ECO:0000313" key="2">
    <source>
        <dbReference type="EMBL" id="QNO13640.1"/>
    </source>
</evidence>
<accession>A0A7G9W4M8</accession>
<dbReference type="AlphaFoldDB" id="A0A7G9W4M8"/>
<organism evidence="2 3">
    <name type="scientific">Alkalicella caledoniensis</name>
    <dbReference type="NCBI Taxonomy" id="2731377"/>
    <lineage>
        <taxon>Bacteria</taxon>
        <taxon>Bacillati</taxon>
        <taxon>Bacillota</taxon>
        <taxon>Clostridia</taxon>
        <taxon>Eubacteriales</taxon>
        <taxon>Proteinivoracaceae</taxon>
        <taxon>Alkalicella</taxon>
    </lineage>
</organism>
<protein>
    <recommendedName>
        <fullName evidence="1">DRTGG domain-containing protein</fullName>
    </recommendedName>
</protein>
<dbReference type="Proteomes" id="UP000516160">
    <property type="component" value="Chromosome"/>
</dbReference>
<dbReference type="EMBL" id="CP058559">
    <property type="protein sequence ID" value="QNO13640.1"/>
    <property type="molecule type" value="Genomic_DNA"/>
</dbReference>
<dbReference type="InterPro" id="IPR010766">
    <property type="entry name" value="DRTGG"/>
</dbReference>
<gene>
    <name evidence="2" type="ORF">HYG86_02085</name>
</gene>
<evidence type="ECO:0000313" key="3">
    <source>
        <dbReference type="Proteomes" id="UP000516160"/>
    </source>
</evidence>
<dbReference type="Gene3D" id="3.40.1390.20">
    <property type="entry name" value="HprK N-terminal domain-like"/>
    <property type="match status" value="1"/>
</dbReference>
<name>A0A7G9W4M8_ALKCA</name>
<dbReference type="KEGG" id="acae:HYG86_02085"/>
<dbReference type="InterPro" id="IPR028979">
    <property type="entry name" value="Ser_kin/Pase_Hpr-like_N_sf"/>
</dbReference>
<evidence type="ECO:0000259" key="1">
    <source>
        <dbReference type="Pfam" id="PF07085"/>
    </source>
</evidence>
<dbReference type="SUPFAM" id="SSF75138">
    <property type="entry name" value="HprK N-terminal domain-like"/>
    <property type="match status" value="1"/>
</dbReference>
<dbReference type="Pfam" id="PF07085">
    <property type="entry name" value="DRTGG"/>
    <property type="match status" value="1"/>
</dbReference>
<sequence>MKLLKICELIEGEILFGDELLDREIYKAYGADLLSDVLAFAQSQTLLLTGLANIQVVRTAEIADLGAIIVVRGKKVENSIIDLAKDCNIPIITSKKTMFECCGLLYQMGLKACGPNDE</sequence>
<keyword evidence="3" id="KW-1185">Reference proteome</keyword>
<reference evidence="2 3" key="1">
    <citation type="submission" date="2020-07" db="EMBL/GenBank/DDBJ databases">
        <title>Alkalicella. sp. LB2 genome.</title>
        <authorList>
            <person name="Postec A."/>
            <person name="Quemeneur M."/>
        </authorList>
    </citation>
    <scope>NUCLEOTIDE SEQUENCE [LARGE SCALE GENOMIC DNA]</scope>
    <source>
        <strain evidence="2 3">LB2</strain>
    </source>
</reference>